<dbReference type="PANTHER" id="PTHR43756:SF5">
    <property type="entry name" value="CHOLINE MONOOXYGENASE, CHLOROPLASTIC"/>
    <property type="match status" value="1"/>
</dbReference>
<keyword evidence="10" id="KW-0408">Iron</keyword>
<keyword evidence="11" id="KW-0411">Iron-sulfur</keyword>
<keyword evidence="9" id="KW-0560">Oxidoreductase</keyword>
<dbReference type="STRING" id="574566.I0YR05"/>
<dbReference type="InterPro" id="IPR036922">
    <property type="entry name" value="Rieske_2Fe-2S_sf"/>
</dbReference>
<gene>
    <name evidence="14" type="ORF">COCSUDRAFT_18274</name>
</gene>
<evidence type="ECO:0000256" key="2">
    <source>
        <dbReference type="ARBA" id="ARBA00002149"/>
    </source>
</evidence>
<dbReference type="Pfam" id="PF00355">
    <property type="entry name" value="Rieske"/>
    <property type="match status" value="1"/>
</dbReference>
<dbReference type="CDD" id="cd03469">
    <property type="entry name" value="Rieske_RO_Alpha_N"/>
    <property type="match status" value="1"/>
</dbReference>
<accession>I0YR05</accession>
<keyword evidence="8" id="KW-0479">Metal-binding</keyword>
<dbReference type="InterPro" id="IPR017941">
    <property type="entry name" value="Rieske_2Fe-2S"/>
</dbReference>
<dbReference type="EC" id="1.14.15.7" evidence="5"/>
<evidence type="ECO:0000256" key="10">
    <source>
        <dbReference type="ARBA" id="ARBA00023004"/>
    </source>
</evidence>
<evidence type="ECO:0000256" key="4">
    <source>
        <dbReference type="ARBA" id="ARBA00010848"/>
    </source>
</evidence>
<evidence type="ECO:0000256" key="1">
    <source>
        <dbReference type="ARBA" id="ARBA00001962"/>
    </source>
</evidence>
<dbReference type="eggNOG" id="ENOG502QQJW">
    <property type="taxonomic scope" value="Eukaryota"/>
</dbReference>
<comment type="pathway">
    <text evidence="3">Amine and polyamine biosynthesis; betaine biosynthesis via choline pathway; betaine aldehyde from choline (monooxygenase route): step 1/1.</text>
</comment>
<proteinExistence type="inferred from homology"/>
<dbReference type="InterPro" id="IPR015879">
    <property type="entry name" value="Ring_hydroxy_dOase_asu_C_dom"/>
</dbReference>
<feature type="domain" description="Rieske" evidence="13">
    <location>
        <begin position="29"/>
        <end position="135"/>
    </location>
</feature>
<dbReference type="OrthoDB" id="426882at2759"/>
<comment type="caution">
    <text evidence="14">The sequence shown here is derived from an EMBL/GenBank/DDBJ whole genome shotgun (WGS) entry which is preliminary data.</text>
</comment>
<dbReference type="GeneID" id="17038803"/>
<dbReference type="InterPro" id="IPR001663">
    <property type="entry name" value="Rng_hydr_dOase-A"/>
</dbReference>
<organism evidence="14 15">
    <name type="scientific">Coccomyxa subellipsoidea (strain C-169)</name>
    <name type="common">Green microalga</name>
    <dbReference type="NCBI Taxonomy" id="574566"/>
    <lineage>
        <taxon>Eukaryota</taxon>
        <taxon>Viridiplantae</taxon>
        <taxon>Chlorophyta</taxon>
        <taxon>core chlorophytes</taxon>
        <taxon>Trebouxiophyceae</taxon>
        <taxon>Trebouxiophyceae incertae sedis</taxon>
        <taxon>Coccomyxaceae</taxon>
        <taxon>Coccomyxa</taxon>
        <taxon>Coccomyxa subellipsoidea</taxon>
    </lineage>
</organism>
<protein>
    <recommendedName>
        <fullName evidence="6">Choline monooxygenase, chloroplastic</fullName>
        <ecNumber evidence="5">1.14.15.7</ecNumber>
    </recommendedName>
</protein>
<reference evidence="14 15" key="1">
    <citation type="journal article" date="2012" name="Genome Biol.">
        <title>The genome of the polar eukaryotic microalga coccomyxa subellipsoidea reveals traits of cold adaptation.</title>
        <authorList>
            <person name="Blanc G."/>
            <person name="Agarkova I."/>
            <person name="Grimwood J."/>
            <person name="Kuo A."/>
            <person name="Brueggeman A."/>
            <person name="Dunigan D."/>
            <person name="Gurnon J."/>
            <person name="Ladunga I."/>
            <person name="Lindquist E."/>
            <person name="Lucas S."/>
            <person name="Pangilinan J."/>
            <person name="Proschold T."/>
            <person name="Salamov A."/>
            <person name="Schmutz J."/>
            <person name="Weeks D."/>
            <person name="Yamada T."/>
            <person name="Claverie J.M."/>
            <person name="Grigoriev I."/>
            <person name="Van Etten J."/>
            <person name="Lomsadze A."/>
            <person name="Borodovsky M."/>
        </authorList>
    </citation>
    <scope>NUCLEOTIDE SEQUENCE [LARGE SCALE GENOMIC DNA]</scope>
    <source>
        <strain evidence="14 15">C-169</strain>
    </source>
</reference>
<dbReference type="CDD" id="cd08883">
    <property type="entry name" value="RHO_alpha_C_CMO-like"/>
    <property type="match status" value="1"/>
</dbReference>
<dbReference type="Proteomes" id="UP000007264">
    <property type="component" value="Unassembled WGS sequence"/>
</dbReference>
<dbReference type="GO" id="GO:0051537">
    <property type="term" value="F:2 iron, 2 sulfur cluster binding"/>
    <property type="evidence" value="ECO:0007669"/>
    <property type="project" value="UniProtKB-KW"/>
</dbReference>
<comment type="similarity">
    <text evidence="4">Belongs to the choline monooxygenase family.</text>
</comment>
<dbReference type="RefSeq" id="XP_005645368.1">
    <property type="nucleotide sequence ID" value="XM_005645311.1"/>
</dbReference>
<evidence type="ECO:0000256" key="12">
    <source>
        <dbReference type="ARBA" id="ARBA00049097"/>
    </source>
</evidence>
<dbReference type="AlphaFoldDB" id="I0YR05"/>
<sequence>QASTPPSSWYTSQAHTDSEANRVFSSSWVYVGHLGSLKESGTFTAGTYMGMPYVLARSADGQLRAFHNVCRHHAAAVALGSGRQDCFTCPYHGWTYGLDGRLRRAPHMRGIENFRAADYGLRQLRMRTWGHFIFLNFDSNDITCCTGVGSFEAQLGPEGLQAMEAAGIADSHLVHVASQSYTLQCNWKVFCDNYLDGGYHVSIAHPDLAAGLDLTTYSSTIYESCSIQSCQPKNAAKVRLGEREAAYAFVYPNLMINRYGPWMDTNLVLPDGPRRCTVHFEYWLEQSLVHDSSLIDSSLADSDQVQQEDIALCEAVQRGLHSPAYDTGRYAPGLEQPMFHFHKLLQRDLMGSAQLEA</sequence>
<dbReference type="GO" id="GO:0019133">
    <property type="term" value="F:choline monooxygenase activity"/>
    <property type="evidence" value="ECO:0007669"/>
    <property type="project" value="UniProtKB-EC"/>
</dbReference>
<evidence type="ECO:0000313" key="14">
    <source>
        <dbReference type="EMBL" id="EIE20824.1"/>
    </source>
</evidence>
<dbReference type="UniPathway" id="UPA00529">
    <property type="reaction ID" value="UER00430"/>
</dbReference>
<dbReference type="PROSITE" id="PS51296">
    <property type="entry name" value="RIESKE"/>
    <property type="match status" value="1"/>
</dbReference>
<dbReference type="GO" id="GO:0019285">
    <property type="term" value="P:glycine betaine biosynthetic process from choline"/>
    <property type="evidence" value="ECO:0007669"/>
    <property type="project" value="UniProtKB-UniPathway"/>
</dbReference>
<comment type="function">
    <text evidence="2">Catalyzes the first step of the osmoprotectant glycine betaine synthesis.</text>
</comment>
<dbReference type="EMBL" id="AGSI01000014">
    <property type="protein sequence ID" value="EIE20824.1"/>
    <property type="molecule type" value="Genomic_DNA"/>
</dbReference>
<keyword evidence="7" id="KW-0001">2Fe-2S</keyword>
<evidence type="ECO:0000256" key="11">
    <source>
        <dbReference type="ARBA" id="ARBA00023014"/>
    </source>
</evidence>
<dbReference type="Gene3D" id="3.90.380.10">
    <property type="entry name" value="Naphthalene 1,2-dioxygenase Alpha Subunit, Chain A, domain 1"/>
    <property type="match status" value="2"/>
</dbReference>
<evidence type="ECO:0000256" key="9">
    <source>
        <dbReference type="ARBA" id="ARBA00023002"/>
    </source>
</evidence>
<keyword evidence="14" id="KW-0503">Monooxygenase</keyword>
<dbReference type="GO" id="GO:0005506">
    <property type="term" value="F:iron ion binding"/>
    <property type="evidence" value="ECO:0007669"/>
    <property type="project" value="InterPro"/>
</dbReference>
<dbReference type="SUPFAM" id="SSF55961">
    <property type="entry name" value="Bet v1-like"/>
    <property type="match status" value="1"/>
</dbReference>
<evidence type="ECO:0000259" key="13">
    <source>
        <dbReference type="PROSITE" id="PS51296"/>
    </source>
</evidence>
<name>I0YR05_COCSC</name>
<keyword evidence="15" id="KW-1185">Reference proteome</keyword>
<dbReference type="PRINTS" id="PR00090">
    <property type="entry name" value="RNGDIOXGNASE"/>
</dbReference>
<dbReference type="Gene3D" id="2.102.10.10">
    <property type="entry name" value="Rieske [2Fe-2S] iron-sulphur domain"/>
    <property type="match status" value="1"/>
</dbReference>
<evidence type="ECO:0000256" key="7">
    <source>
        <dbReference type="ARBA" id="ARBA00022714"/>
    </source>
</evidence>
<evidence type="ECO:0000256" key="5">
    <source>
        <dbReference type="ARBA" id="ARBA00012763"/>
    </source>
</evidence>
<dbReference type="SUPFAM" id="SSF50022">
    <property type="entry name" value="ISP domain"/>
    <property type="match status" value="1"/>
</dbReference>
<dbReference type="PANTHER" id="PTHR43756">
    <property type="entry name" value="CHOLINE MONOOXYGENASE, CHLOROPLASTIC"/>
    <property type="match status" value="1"/>
</dbReference>
<dbReference type="Pfam" id="PF00848">
    <property type="entry name" value="Ring_hydroxyl_A"/>
    <property type="match status" value="1"/>
</dbReference>
<evidence type="ECO:0000256" key="6">
    <source>
        <dbReference type="ARBA" id="ARBA00014931"/>
    </source>
</evidence>
<evidence type="ECO:0000256" key="8">
    <source>
        <dbReference type="ARBA" id="ARBA00022723"/>
    </source>
</evidence>
<evidence type="ECO:0000313" key="15">
    <source>
        <dbReference type="Proteomes" id="UP000007264"/>
    </source>
</evidence>
<dbReference type="KEGG" id="csl:COCSUDRAFT_18274"/>
<comment type="catalytic activity">
    <reaction evidence="12">
        <text>choline + 2 reduced [2Fe-2S]-[ferredoxin] + O2 + 2 H(+) = betaine aldehyde hydrate + 2 oxidized [2Fe-2S]-[ferredoxin] + H2O</text>
        <dbReference type="Rhea" id="RHEA:17769"/>
        <dbReference type="Rhea" id="RHEA-COMP:10000"/>
        <dbReference type="Rhea" id="RHEA-COMP:10001"/>
        <dbReference type="ChEBI" id="CHEBI:15354"/>
        <dbReference type="ChEBI" id="CHEBI:15377"/>
        <dbReference type="ChEBI" id="CHEBI:15378"/>
        <dbReference type="ChEBI" id="CHEBI:15379"/>
        <dbReference type="ChEBI" id="CHEBI:15870"/>
        <dbReference type="ChEBI" id="CHEBI:33737"/>
        <dbReference type="ChEBI" id="CHEBI:33738"/>
        <dbReference type="EC" id="1.14.15.7"/>
    </reaction>
</comment>
<comment type="cofactor">
    <cofactor evidence="1">
        <name>Fe cation</name>
        <dbReference type="ChEBI" id="CHEBI:24875"/>
    </cofactor>
</comment>
<feature type="non-terminal residue" evidence="14">
    <location>
        <position position="1"/>
    </location>
</feature>
<evidence type="ECO:0000256" key="3">
    <source>
        <dbReference type="ARBA" id="ARBA00004866"/>
    </source>
</evidence>